<dbReference type="NCBIfam" id="NF007044">
    <property type="entry name" value="PRK09497.1"/>
    <property type="match status" value="1"/>
</dbReference>
<keyword evidence="6 8" id="KW-1133">Transmembrane helix</keyword>
<comment type="similarity">
    <text evidence="2">Belongs to the binding-protein-dependent transport system permease family. CysTW subfamily.</text>
</comment>
<evidence type="ECO:0000256" key="1">
    <source>
        <dbReference type="ARBA" id="ARBA00004651"/>
    </source>
</evidence>
<keyword evidence="3 8" id="KW-0813">Transport</keyword>
<keyword evidence="7 8" id="KW-0472">Membrane</keyword>
<dbReference type="PROSITE" id="PS50928">
    <property type="entry name" value="ABC_TM1"/>
    <property type="match status" value="1"/>
</dbReference>
<evidence type="ECO:0000256" key="7">
    <source>
        <dbReference type="ARBA" id="ARBA00023136"/>
    </source>
</evidence>
<dbReference type="SUPFAM" id="SSF161098">
    <property type="entry name" value="MetI-like"/>
    <property type="match status" value="1"/>
</dbReference>
<dbReference type="GO" id="GO:0005886">
    <property type="term" value="C:plasma membrane"/>
    <property type="evidence" value="ECO:0007669"/>
    <property type="project" value="UniProtKB-SubCell"/>
</dbReference>
<evidence type="ECO:0000313" key="11">
    <source>
        <dbReference type="EMBL" id="MCG8148029.1"/>
    </source>
</evidence>
<evidence type="ECO:0000313" key="12">
    <source>
        <dbReference type="Proteomes" id="UP001139238"/>
    </source>
</evidence>
<dbReference type="GO" id="GO:0055085">
    <property type="term" value="P:transmembrane transport"/>
    <property type="evidence" value="ECO:0007669"/>
    <property type="project" value="InterPro"/>
</dbReference>
<feature type="transmembrane region" description="Helical" evidence="8">
    <location>
        <begin position="281"/>
        <end position="302"/>
    </location>
</feature>
<feature type="transmembrane region" description="Helical" evidence="8">
    <location>
        <begin position="91"/>
        <end position="116"/>
    </location>
</feature>
<dbReference type="Gene3D" id="1.10.3720.10">
    <property type="entry name" value="MetI-like"/>
    <property type="match status" value="1"/>
</dbReference>
<keyword evidence="5 8" id="KW-0812">Transmembrane</keyword>
<evidence type="ECO:0000256" key="5">
    <source>
        <dbReference type="ARBA" id="ARBA00022692"/>
    </source>
</evidence>
<keyword evidence="4" id="KW-1003">Cell membrane</keyword>
<protein>
    <submittedName>
        <fullName evidence="11">Spermidine/putrescine ABC transporter permease PotB</fullName>
    </submittedName>
</protein>
<dbReference type="InterPro" id="IPR035906">
    <property type="entry name" value="MetI-like_sf"/>
</dbReference>
<organism evidence="11 12">
    <name type="scientific">Moraxella tetraodonis</name>
    <dbReference type="NCBI Taxonomy" id="2767221"/>
    <lineage>
        <taxon>Bacteria</taxon>
        <taxon>Pseudomonadati</taxon>
        <taxon>Pseudomonadota</taxon>
        <taxon>Gammaproteobacteria</taxon>
        <taxon>Moraxellales</taxon>
        <taxon>Moraxellaceae</taxon>
        <taxon>Moraxella</taxon>
    </lineage>
</organism>
<gene>
    <name evidence="11" type="primary">potB</name>
    <name evidence="11" type="ORF">H9W84_07790</name>
</gene>
<feature type="compositionally biased region" description="Low complexity" evidence="9">
    <location>
        <begin position="12"/>
        <end position="22"/>
    </location>
</feature>
<reference evidence="11" key="1">
    <citation type="submission" date="2021-08" db="EMBL/GenBank/DDBJ databases">
        <title>Complete genome sequence of Moraxella sp strain PS-22.</title>
        <authorList>
            <person name="Das S.K."/>
        </authorList>
    </citation>
    <scope>NUCLEOTIDE SEQUENCE</scope>
    <source>
        <strain evidence="11">PS-22</strain>
    </source>
</reference>
<feature type="transmembrane region" description="Helical" evidence="8">
    <location>
        <begin position="128"/>
        <end position="146"/>
    </location>
</feature>
<feature type="transmembrane region" description="Helical" evidence="8">
    <location>
        <begin position="226"/>
        <end position="256"/>
    </location>
</feature>
<proteinExistence type="inferred from homology"/>
<dbReference type="PANTHER" id="PTHR42929">
    <property type="entry name" value="INNER MEMBRANE ABC TRANSPORTER PERMEASE PROTEIN YDCU-RELATED-RELATED"/>
    <property type="match status" value="1"/>
</dbReference>
<feature type="region of interest" description="Disordered" evidence="9">
    <location>
        <begin position="1"/>
        <end position="22"/>
    </location>
</feature>
<evidence type="ECO:0000256" key="3">
    <source>
        <dbReference type="ARBA" id="ARBA00022448"/>
    </source>
</evidence>
<dbReference type="EMBL" id="JACSYB010000001">
    <property type="protein sequence ID" value="MCG8148029.1"/>
    <property type="molecule type" value="Genomic_DNA"/>
</dbReference>
<evidence type="ECO:0000256" key="6">
    <source>
        <dbReference type="ARBA" id="ARBA00022989"/>
    </source>
</evidence>
<dbReference type="InterPro" id="IPR000515">
    <property type="entry name" value="MetI-like"/>
</dbReference>
<dbReference type="AlphaFoldDB" id="A0A9X1US79"/>
<feature type="domain" description="ABC transmembrane type-1" evidence="10">
    <location>
        <begin position="96"/>
        <end position="302"/>
    </location>
</feature>
<dbReference type="PANTHER" id="PTHR42929:SF1">
    <property type="entry name" value="INNER MEMBRANE ABC TRANSPORTER PERMEASE PROTEIN YDCU-RELATED"/>
    <property type="match status" value="1"/>
</dbReference>
<dbReference type="Proteomes" id="UP001139238">
    <property type="component" value="Unassembled WGS sequence"/>
</dbReference>
<evidence type="ECO:0000256" key="8">
    <source>
        <dbReference type="RuleBase" id="RU363032"/>
    </source>
</evidence>
<evidence type="ECO:0000256" key="4">
    <source>
        <dbReference type="ARBA" id="ARBA00022475"/>
    </source>
</evidence>
<comment type="subcellular location">
    <subcellularLocation>
        <location evidence="1 8">Cell membrane</location>
        <topology evidence="1 8">Multi-pass membrane protein</topology>
    </subcellularLocation>
</comment>
<sequence length="318" mass="35041">MVGSGFCQMNNTTSPSTSSVSTTTASAPVITKQGGRGFQRATLFVIWAWLIIFALIPNILVIAASFLTRDEDKFLTLPVTMGNYIRLIDPLYLKVFLHSLSMAGMTTIICLLLGYPFSYLVSKADKKWQSLLMLLLVIPFWTNSLVRLYAVKLIMAANGLLSTMLINLELINEPLQILYTQKAVIGGLVYLLFPFMVLPLYAVFVDLRDDYILASKDLGANKLQTFWHVILPLTTPGIISGVLLVLLPAMGMFYVADILGGSRNLLVGNIIKSQFLDARDWPFGAAASVLLTLAMALLIIAYRASSKRIGKTDYNEVA</sequence>
<name>A0A9X1US79_9GAMM</name>
<comment type="caution">
    <text evidence="11">The sequence shown here is derived from an EMBL/GenBank/DDBJ whole genome shotgun (WGS) entry which is preliminary data.</text>
</comment>
<accession>A0A9X1US79</accession>
<dbReference type="CDD" id="cd06261">
    <property type="entry name" value="TM_PBP2"/>
    <property type="match status" value="1"/>
</dbReference>
<evidence type="ECO:0000256" key="2">
    <source>
        <dbReference type="ARBA" id="ARBA00007069"/>
    </source>
</evidence>
<evidence type="ECO:0000259" key="10">
    <source>
        <dbReference type="PROSITE" id="PS50928"/>
    </source>
</evidence>
<dbReference type="Pfam" id="PF00528">
    <property type="entry name" value="BPD_transp_1"/>
    <property type="match status" value="1"/>
</dbReference>
<evidence type="ECO:0000256" key="9">
    <source>
        <dbReference type="SAM" id="MobiDB-lite"/>
    </source>
</evidence>
<feature type="transmembrane region" description="Helical" evidence="8">
    <location>
        <begin position="46"/>
        <end position="67"/>
    </location>
</feature>
<keyword evidence="12" id="KW-1185">Reference proteome</keyword>
<feature type="transmembrane region" description="Helical" evidence="8">
    <location>
        <begin position="183"/>
        <end position="205"/>
    </location>
</feature>